<dbReference type="Gene3D" id="3.40.50.150">
    <property type="entry name" value="Vaccinia Virus protein VP39"/>
    <property type="match status" value="1"/>
</dbReference>
<dbReference type="SUPFAM" id="SSF53335">
    <property type="entry name" value="S-adenosyl-L-methionine-dependent methyltransferases"/>
    <property type="match status" value="1"/>
</dbReference>
<accession>A0A9E6Y1Q3</accession>
<dbReference type="Proteomes" id="UP001162834">
    <property type="component" value="Chromosome"/>
</dbReference>
<dbReference type="InterPro" id="IPR006342">
    <property type="entry name" value="FkbM_mtfrase"/>
</dbReference>
<keyword evidence="3" id="KW-1185">Reference proteome</keyword>
<evidence type="ECO:0000259" key="1">
    <source>
        <dbReference type="Pfam" id="PF05050"/>
    </source>
</evidence>
<evidence type="ECO:0000313" key="3">
    <source>
        <dbReference type="Proteomes" id="UP001162834"/>
    </source>
</evidence>
<dbReference type="RefSeq" id="WP_259312516.1">
    <property type="nucleotide sequence ID" value="NZ_CP087164.1"/>
</dbReference>
<dbReference type="Pfam" id="PF05050">
    <property type="entry name" value="Methyltransf_21"/>
    <property type="match status" value="1"/>
</dbReference>
<name>A0A9E6Y1Q3_9ACTN</name>
<dbReference type="PANTHER" id="PTHR34203">
    <property type="entry name" value="METHYLTRANSFERASE, FKBM FAMILY PROTEIN"/>
    <property type="match status" value="1"/>
</dbReference>
<dbReference type="AlphaFoldDB" id="A0A9E6Y1Q3"/>
<dbReference type="InterPro" id="IPR029063">
    <property type="entry name" value="SAM-dependent_MTases_sf"/>
</dbReference>
<protein>
    <recommendedName>
        <fullName evidence="1">Methyltransferase FkbM domain-containing protein</fullName>
    </recommendedName>
</protein>
<feature type="domain" description="Methyltransferase FkbM" evidence="1">
    <location>
        <begin position="113"/>
        <end position="255"/>
    </location>
</feature>
<dbReference type="PANTHER" id="PTHR34203:SF13">
    <property type="entry name" value="EXPRESSED PROTEIN"/>
    <property type="match status" value="1"/>
</dbReference>
<dbReference type="KEGG" id="sbae:DSM104329_04924"/>
<dbReference type="InterPro" id="IPR052514">
    <property type="entry name" value="SAM-dependent_MTase"/>
</dbReference>
<proteinExistence type="predicted"/>
<reference evidence="2" key="1">
    <citation type="journal article" date="2022" name="Int. J. Syst. Evol. Microbiol.">
        <title>Pseudomonas aegrilactucae sp. nov. and Pseudomonas morbosilactucae sp. nov., pathogens causing bacterial rot of lettuce in Japan.</title>
        <authorList>
            <person name="Sawada H."/>
            <person name="Fujikawa T."/>
            <person name="Satou M."/>
        </authorList>
    </citation>
    <scope>NUCLEOTIDE SEQUENCE</scope>
    <source>
        <strain evidence="2">0166_1</strain>
    </source>
</reference>
<dbReference type="NCBIfam" id="TIGR01444">
    <property type="entry name" value="fkbM_fam"/>
    <property type="match status" value="1"/>
</dbReference>
<organism evidence="2 3">
    <name type="scientific">Capillimicrobium parvum</name>
    <dbReference type="NCBI Taxonomy" id="2884022"/>
    <lineage>
        <taxon>Bacteria</taxon>
        <taxon>Bacillati</taxon>
        <taxon>Actinomycetota</taxon>
        <taxon>Thermoleophilia</taxon>
        <taxon>Solirubrobacterales</taxon>
        <taxon>Capillimicrobiaceae</taxon>
        <taxon>Capillimicrobium</taxon>
    </lineage>
</organism>
<dbReference type="EMBL" id="CP087164">
    <property type="protein sequence ID" value="UGS38495.1"/>
    <property type="molecule type" value="Genomic_DNA"/>
</dbReference>
<gene>
    <name evidence="2" type="ORF">DSM104329_04924</name>
</gene>
<sequence>MSVTDTNTNPPAPAFSADELRRIELTTAVRATDALPKVEGAGDVVVDGGQRVQTMHNGVRVVADGYYGAWMTEIIRRLHGHHEPQEELAFDAVARRVAQTSDAPVMIELGSYWSYYSLWLSALMPSTRCICVEPDAPHLEVGRRNFALNDRDATFVHAAVGSPHGATMRMRAESDGAHHQTPVVTLDGLMRDHGLTNVDVLLSDVQGAETEMLRGAAELVRGGRIRFLIVSTHHHTVSGDPLTHQRCLATLCEHGAHILADHSVLESCSGDGLIVACTRAEDADLEIPMPIVRARESLFGDPEYELARAMRPTAYPRRVAGRLVDRLAQGATRWPSRRTRNQR</sequence>
<evidence type="ECO:0000313" key="2">
    <source>
        <dbReference type="EMBL" id="UGS38495.1"/>
    </source>
</evidence>